<feature type="repeat" description="ANK" evidence="3">
    <location>
        <begin position="162"/>
        <end position="184"/>
    </location>
</feature>
<keyword evidence="1" id="KW-0677">Repeat</keyword>
<keyword evidence="4" id="KW-0732">Signal</keyword>
<keyword evidence="6" id="KW-1185">Reference proteome</keyword>
<dbReference type="PRINTS" id="PR01415">
    <property type="entry name" value="ANKYRIN"/>
</dbReference>
<evidence type="ECO:0000313" key="6">
    <source>
        <dbReference type="Proteomes" id="UP000000496"/>
    </source>
</evidence>
<dbReference type="Pfam" id="PF12796">
    <property type="entry name" value="Ank_2"/>
    <property type="match status" value="1"/>
</dbReference>
<dbReference type="PROSITE" id="PS50297">
    <property type="entry name" value="ANK_REP_REGION"/>
    <property type="match status" value="4"/>
</dbReference>
<dbReference type="eggNOG" id="COG0666">
    <property type="taxonomic scope" value="Bacteria"/>
</dbReference>
<dbReference type="InterPro" id="IPR002110">
    <property type="entry name" value="Ankyrin_rpt"/>
</dbReference>
<dbReference type="Gene3D" id="1.25.40.20">
    <property type="entry name" value="Ankyrin repeat-containing domain"/>
    <property type="match status" value="2"/>
</dbReference>
<accession>F8L7P6</accession>
<feature type="repeat" description="ANK" evidence="3">
    <location>
        <begin position="200"/>
        <end position="222"/>
    </location>
</feature>
<dbReference type="Pfam" id="PF00023">
    <property type="entry name" value="Ank"/>
    <property type="match status" value="2"/>
</dbReference>
<dbReference type="HOGENOM" id="CLU_891090_0_0_0"/>
<evidence type="ECO:0000256" key="1">
    <source>
        <dbReference type="ARBA" id="ARBA00022737"/>
    </source>
</evidence>
<gene>
    <name evidence="5" type="ordered locus">SNE_A09060</name>
</gene>
<organism evidence="5 6">
    <name type="scientific">Simkania negevensis (strain ATCC VR-1471 / DSM 27360 / Z)</name>
    <dbReference type="NCBI Taxonomy" id="331113"/>
    <lineage>
        <taxon>Bacteria</taxon>
        <taxon>Pseudomonadati</taxon>
        <taxon>Chlamydiota</taxon>
        <taxon>Chlamydiia</taxon>
        <taxon>Parachlamydiales</taxon>
        <taxon>Simkaniaceae</taxon>
        <taxon>Simkania</taxon>
    </lineage>
</organism>
<dbReference type="STRING" id="331113.SNE_A09060"/>
<feature type="repeat" description="ANK" evidence="3">
    <location>
        <begin position="238"/>
        <end position="274"/>
    </location>
</feature>
<dbReference type="Proteomes" id="UP000000496">
    <property type="component" value="Chromosome gsn.131"/>
</dbReference>
<dbReference type="SMART" id="SM00248">
    <property type="entry name" value="ANK"/>
    <property type="match status" value="6"/>
</dbReference>
<dbReference type="KEGG" id="sng:SNE_A09060"/>
<proteinExistence type="predicted"/>
<dbReference type="RefSeq" id="WP_013943250.1">
    <property type="nucleotide sequence ID" value="NC_015713.1"/>
</dbReference>
<dbReference type="AlphaFoldDB" id="F8L7P6"/>
<reference evidence="5 6" key="2">
    <citation type="journal article" date="2011" name="Mol. Biol. Evol.">
        <title>Unity in variety--the pan-genome of the Chlamydiae.</title>
        <authorList>
            <person name="Collingro A."/>
            <person name="Tischler P."/>
            <person name="Weinmaier T."/>
            <person name="Penz T."/>
            <person name="Heinz E."/>
            <person name="Brunham R.C."/>
            <person name="Read T.D."/>
            <person name="Bavoil P.M."/>
            <person name="Sachse K."/>
            <person name="Kahane S."/>
            <person name="Friedman M.G."/>
            <person name="Rattei T."/>
            <person name="Myers G.S."/>
            <person name="Horn M."/>
        </authorList>
    </citation>
    <scope>NUCLEOTIDE SEQUENCE [LARGE SCALE GENOMIC DNA]</scope>
    <source>
        <strain evidence="6">ATCC VR-1471 / Z</strain>
    </source>
</reference>
<name>F8L7P6_SIMNZ</name>
<protein>
    <submittedName>
        <fullName evidence="5">Ankyrin repeat protein, putative</fullName>
    </submittedName>
</protein>
<dbReference type="PANTHER" id="PTHR24198">
    <property type="entry name" value="ANKYRIN REPEAT AND PROTEIN KINASE DOMAIN-CONTAINING PROTEIN"/>
    <property type="match status" value="1"/>
</dbReference>
<evidence type="ECO:0000256" key="2">
    <source>
        <dbReference type="ARBA" id="ARBA00023043"/>
    </source>
</evidence>
<sequence length="312" mass="34298">MKFLKVNATAFFLMLCALSWGVAPSEFQRAALNGDTEVIRQGLKEKGLEYIRYLDKDHNTPLHLAACAKKGGDKADILSLLLKSGADVNATNRYFSTPLLIAVSTNNIEGTRVLLKAPGIQVNGVNSSNLTPLMTAIRIRSIELIKLLLSHPYLEPNQENPDGLTALHLASMWGFTEEVELLLKDPRINPHPKQPQGDFIGALPLHYAAMQAHSEVVKLLLQQKGANVHATISDGLYQGFTPVHCAVMNPNVPEVFECLKLLIKHGAKVTVKSKNGKLPSDLTNVRVIQEFLADPNPNYKLKQNFSGNSHDL</sequence>
<evidence type="ECO:0000256" key="4">
    <source>
        <dbReference type="SAM" id="SignalP"/>
    </source>
</evidence>
<feature type="repeat" description="ANK" evidence="3">
    <location>
        <begin position="57"/>
        <end position="93"/>
    </location>
</feature>
<feature type="chain" id="PRO_5003379303" evidence="4">
    <location>
        <begin position="23"/>
        <end position="312"/>
    </location>
</feature>
<reference key="1">
    <citation type="journal article" date="2011" name="Mol. Biol. Evol.">
        <title>Unity in variety -- the pan-genome of the Chlamydiae.</title>
        <authorList>
            <person name="Collingro A."/>
            <person name="Tischler P."/>
            <person name="Weinmaier T."/>
            <person name="Penz T."/>
            <person name="Heinz E."/>
            <person name="Brunham R.C."/>
            <person name="Read T.D."/>
            <person name="Bavoil P.M."/>
            <person name="Sachse K."/>
            <person name="Kahane S."/>
            <person name="Friedman M.G."/>
            <person name="Rattei T."/>
            <person name="Myers G.S.A."/>
            <person name="Horn M."/>
        </authorList>
    </citation>
    <scope>NUCLEOTIDE SEQUENCE</scope>
    <source>
        <strain>Z</strain>
    </source>
</reference>
<dbReference type="EMBL" id="FR872582">
    <property type="protein sequence ID" value="CCB88783.1"/>
    <property type="molecule type" value="Genomic_DNA"/>
</dbReference>
<dbReference type="OrthoDB" id="407974at2"/>
<evidence type="ECO:0000313" key="5">
    <source>
        <dbReference type="EMBL" id="CCB88783.1"/>
    </source>
</evidence>
<evidence type="ECO:0000256" key="3">
    <source>
        <dbReference type="PROSITE-ProRule" id="PRU00023"/>
    </source>
</evidence>
<keyword evidence="2 3" id="KW-0040">ANK repeat</keyword>
<dbReference type="PANTHER" id="PTHR24198:SF165">
    <property type="entry name" value="ANKYRIN REPEAT-CONTAINING PROTEIN-RELATED"/>
    <property type="match status" value="1"/>
</dbReference>
<feature type="signal peptide" evidence="4">
    <location>
        <begin position="1"/>
        <end position="22"/>
    </location>
</feature>
<dbReference type="PROSITE" id="PS50088">
    <property type="entry name" value="ANK_REPEAT"/>
    <property type="match status" value="4"/>
</dbReference>
<dbReference type="InterPro" id="IPR036770">
    <property type="entry name" value="Ankyrin_rpt-contain_sf"/>
</dbReference>
<dbReference type="SUPFAM" id="SSF48403">
    <property type="entry name" value="Ankyrin repeat"/>
    <property type="match status" value="1"/>
</dbReference>